<evidence type="ECO:0000256" key="8">
    <source>
        <dbReference type="ARBA" id="ARBA00034317"/>
    </source>
</evidence>
<evidence type="ECO:0000313" key="16">
    <source>
        <dbReference type="EMBL" id="MBU8823852.1"/>
    </source>
</evidence>
<evidence type="ECO:0000256" key="3">
    <source>
        <dbReference type="ARBA" id="ARBA00022643"/>
    </source>
</evidence>
<evidence type="ECO:0000256" key="10">
    <source>
        <dbReference type="ARBA" id="ARBA00034345"/>
    </source>
</evidence>
<evidence type="ECO:0000256" key="9">
    <source>
        <dbReference type="ARBA" id="ARBA00034328"/>
    </source>
</evidence>
<dbReference type="EC" id="1.14.14.21" evidence="9"/>
<dbReference type="Gene3D" id="2.40.110.10">
    <property type="entry name" value="Butyryl-CoA Dehydrogenase, subunit A, domain 2"/>
    <property type="match status" value="1"/>
</dbReference>
<evidence type="ECO:0000313" key="17">
    <source>
        <dbReference type="Proteomes" id="UP000696413"/>
    </source>
</evidence>
<evidence type="ECO:0000256" key="7">
    <source>
        <dbReference type="ARBA" id="ARBA00034307"/>
    </source>
</evidence>
<feature type="domain" description="Acyl-CoA dehydrogenase C-terminal" evidence="15">
    <location>
        <begin position="247"/>
        <end position="384"/>
    </location>
</feature>
<dbReference type="Pfam" id="PF08028">
    <property type="entry name" value="Acyl-CoA_dh_2"/>
    <property type="match status" value="1"/>
</dbReference>
<dbReference type="InterPro" id="IPR006091">
    <property type="entry name" value="Acyl-CoA_Oxase/DH_mid-dom"/>
</dbReference>
<dbReference type="SUPFAM" id="SSF56645">
    <property type="entry name" value="Acyl-CoA dehydrogenase NM domain-like"/>
    <property type="match status" value="1"/>
</dbReference>
<evidence type="ECO:0000256" key="1">
    <source>
        <dbReference type="ARBA" id="ARBA00004496"/>
    </source>
</evidence>
<name>A0ABS6HRC9_MYCGD</name>
<sequence>MFSQNGNRHTVSDHHRPIRDITDDVLSRIEEGAFERELNHTSPVDAFAMIQEARLGALRIPADLGGYGIGLVTFFEFLMRLATVDPNVAHALRAHYVFVDERLFEFRRGQERLWLDHIVAGDLFGNANTELTAKQAAGLEPSRFQARLSADGDEYRLNGTKFYSTGSLYCQWVVVSAVNDAGAVVRAIVPTNRDGVRIDDDWDGIGQRLTASGTAVFDNVRVYTHEVFIRQAGHVDGYGSPMAQLYLTAVTAGILEAINRDAVTVLRGRTRTFAHGVGSSAKDDPLLQHVVGQLASDAFAGRAVVLEAARALADAAETVMADGVGDKSLLEAAKMACAKAKVTIENLVSRSGWQLFDVAGASATLRTKNLDRHWRNARTIASHNPVLYKTRALGDYLVNGNPLPRGSAF</sequence>
<dbReference type="InterPro" id="IPR046373">
    <property type="entry name" value="Acyl-CoA_Oxase/DH_mid-dom_sf"/>
</dbReference>
<evidence type="ECO:0000256" key="11">
    <source>
        <dbReference type="ARBA" id="ARBA00047859"/>
    </source>
</evidence>
<evidence type="ECO:0000256" key="13">
    <source>
        <dbReference type="ARBA" id="ARBA00049456"/>
    </source>
</evidence>
<proteinExistence type="inferred from homology"/>
<dbReference type="SUPFAM" id="SSF47203">
    <property type="entry name" value="Acyl-CoA dehydrogenase C-terminal domain-like"/>
    <property type="match status" value="1"/>
</dbReference>
<comment type="catalytic activity">
    <reaction evidence="13">
        <text>dibenzothiophene + 2 FMNH2 + 2 O2 = dibenzothiophene 5,5-dioxide + 2 FMN + 2 H2O + 2 H(+)</text>
        <dbReference type="Rhea" id="RHEA:49072"/>
        <dbReference type="ChEBI" id="CHEBI:15377"/>
        <dbReference type="ChEBI" id="CHEBI:15378"/>
        <dbReference type="ChEBI" id="CHEBI:15379"/>
        <dbReference type="ChEBI" id="CHEBI:23681"/>
        <dbReference type="ChEBI" id="CHEBI:57618"/>
        <dbReference type="ChEBI" id="CHEBI:58210"/>
        <dbReference type="ChEBI" id="CHEBI:90356"/>
        <dbReference type="EC" id="1.14.14.21"/>
    </reaction>
</comment>
<comment type="pathway">
    <text evidence="7">Sulfur metabolism; dibenzothiophene degradation.</text>
</comment>
<keyword evidence="3" id="KW-0288">FMN</keyword>
<dbReference type="InterPro" id="IPR037069">
    <property type="entry name" value="AcylCoA_DH/ox_N_sf"/>
</dbReference>
<comment type="subcellular location">
    <subcellularLocation>
        <location evidence="1">Cytoplasm</location>
    </subcellularLocation>
</comment>
<evidence type="ECO:0000256" key="12">
    <source>
        <dbReference type="ARBA" id="ARBA00048445"/>
    </source>
</evidence>
<accession>A0ABS6HRC9</accession>
<dbReference type="InterPro" id="IPR036250">
    <property type="entry name" value="AcylCo_DH-like_C"/>
</dbReference>
<evidence type="ECO:0000256" key="6">
    <source>
        <dbReference type="ARBA" id="ARBA00023033"/>
    </source>
</evidence>
<comment type="similarity">
    <text evidence="8">Belongs to the DszC flavin monooxygenase family.</text>
</comment>
<evidence type="ECO:0000256" key="2">
    <source>
        <dbReference type="ARBA" id="ARBA00022630"/>
    </source>
</evidence>
<dbReference type="EMBL" id="JAHBOM010000009">
    <property type="protein sequence ID" value="MBU8823852.1"/>
    <property type="molecule type" value="Genomic_DNA"/>
</dbReference>
<evidence type="ECO:0000256" key="4">
    <source>
        <dbReference type="ARBA" id="ARBA00022741"/>
    </source>
</evidence>
<comment type="caution">
    <text evidence="16">The sequence shown here is derived from an EMBL/GenBank/DDBJ whole genome shotgun (WGS) entry which is preliminary data.</text>
</comment>
<feature type="domain" description="Acyl-CoA oxidase/dehydrogenase middle" evidence="14">
    <location>
        <begin position="135"/>
        <end position="220"/>
    </location>
</feature>
<dbReference type="Pfam" id="PF02770">
    <property type="entry name" value="Acyl-CoA_dh_M"/>
    <property type="match status" value="1"/>
</dbReference>
<evidence type="ECO:0000259" key="15">
    <source>
        <dbReference type="Pfam" id="PF08028"/>
    </source>
</evidence>
<keyword evidence="17" id="KW-1185">Reference proteome</keyword>
<dbReference type="Proteomes" id="UP000696413">
    <property type="component" value="Unassembled WGS sequence"/>
</dbReference>
<dbReference type="GeneID" id="93458808"/>
<dbReference type="Gene3D" id="1.10.540.10">
    <property type="entry name" value="Acyl-CoA dehydrogenase/oxidase, N-terminal domain"/>
    <property type="match status" value="1"/>
</dbReference>
<reference evidence="16 17" key="1">
    <citation type="submission" date="2021-05" db="EMBL/GenBank/DDBJ databases">
        <title>Draft Genome Sequences of Clinical Respiratory Isolates of Mycobacterium goodii Recovered in Ireland.</title>
        <authorList>
            <person name="Flanagan P.R."/>
            <person name="Mok S."/>
            <person name="Roycroft E."/>
            <person name="Rogers T.R."/>
            <person name="Fitzgibbon M."/>
        </authorList>
    </citation>
    <scope>NUCLEOTIDE SEQUENCE [LARGE SCALE GENOMIC DNA]</scope>
    <source>
        <strain evidence="16 17">14IE55</strain>
    </source>
</reference>
<dbReference type="InterPro" id="IPR013107">
    <property type="entry name" value="Acyl-CoA_DH_C"/>
</dbReference>
<keyword evidence="4" id="KW-0547">Nucleotide-binding</keyword>
<evidence type="ECO:0000256" key="5">
    <source>
        <dbReference type="ARBA" id="ARBA00023002"/>
    </source>
</evidence>
<organism evidence="16 17">
    <name type="scientific">Mycolicibacterium goodii</name>
    <name type="common">Mycobacterium goodii</name>
    <dbReference type="NCBI Taxonomy" id="134601"/>
    <lineage>
        <taxon>Bacteria</taxon>
        <taxon>Bacillati</taxon>
        <taxon>Actinomycetota</taxon>
        <taxon>Actinomycetes</taxon>
        <taxon>Mycobacteriales</taxon>
        <taxon>Mycobacteriaceae</taxon>
        <taxon>Mycolicibacterium</taxon>
    </lineage>
</organism>
<dbReference type="PIRSF" id="PIRSF016578">
    <property type="entry name" value="HsaA"/>
    <property type="match status" value="1"/>
</dbReference>
<dbReference type="PANTHER" id="PTHR43884">
    <property type="entry name" value="ACYL-COA DEHYDROGENASE"/>
    <property type="match status" value="1"/>
</dbReference>
<keyword evidence="5" id="KW-0560">Oxidoreductase</keyword>
<keyword evidence="6" id="KW-0503">Monooxygenase</keyword>
<comment type="catalytic activity">
    <reaction evidence="12">
        <text>dibenzothiophene 5-oxide + FMNH2 + O2 = dibenzothiophene 5,5-dioxide + FMN + H2O + H(+)</text>
        <dbReference type="Rhea" id="RHEA:49080"/>
        <dbReference type="ChEBI" id="CHEBI:15377"/>
        <dbReference type="ChEBI" id="CHEBI:15378"/>
        <dbReference type="ChEBI" id="CHEBI:15379"/>
        <dbReference type="ChEBI" id="CHEBI:23683"/>
        <dbReference type="ChEBI" id="CHEBI:57618"/>
        <dbReference type="ChEBI" id="CHEBI:58210"/>
        <dbReference type="ChEBI" id="CHEBI:90356"/>
    </reaction>
</comment>
<comment type="catalytic activity">
    <reaction evidence="11">
        <text>dibenzothiophene + FMNH2 + O2 = dibenzothiophene 5-oxide + FMN + H2O + H(+)</text>
        <dbReference type="Rhea" id="RHEA:49076"/>
        <dbReference type="ChEBI" id="CHEBI:15377"/>
        <dbReference type="ChEBI" id="CHEBI:15378"/>
        <dbReference type="ChEBI" id="CHEBI:15379"/>
        <dbReference type="ChEBI" id="CHEBI:23681"/>
        <dbReference type="ChEBI" id="CHEBI:23683"/>
        <dbReference type="ChEBI" id="CHEBI:57618"/>
        <dbReference type="ChEBI" id="CHEBI:58210"/>
    </reaction>
</comment>
<dbReference type="InterPro" id="IPR009100">
    <property type="entry name" value="AcylCoA_DH/oxidase_NM_dom_sf"/>
</dbReference>
<evidence type="ECO:0000259" key="14">
    <source>
        <dbReference type="Pfam" id="PF02770"/>
    </source>
</evidence>
<gene>
    <name evidence="16" type="ORF">KL859_13345</name>
</gene>
<dbReference type="Gene3D" id="1.20.140.10">
    <property type="entry name" value="Butyryl-CoA Dehydrogenase, subunit A, domain 3"/>
    <property type="match status" value="1"/>
</dbReference>
<keyword evidence="2" id="KW-0285">Flavoprotein</keyword>
<protein>
    <recommendedName>
        <fullName evidence="10">Dibenzothiophene monooxygenase</fullName>
        <ecNumber evidence="9">1.14.14.21</ecNumber>
    </recommendedName>
</protein>
<dbReference type="RefSeq" id="WP_014877931.1">
    <property type="nucleotide sequence ID" value="NZ_JAHBOL010000007.1"/>
</dbReference>
<dbReference type="PANTHER" id="PTHR43884:SF12">
    <property type="entry name" value="ISOVALERYL-COA DEHYDROGENASE, MITOCHONDRIAL-RELATED"/>
    <property type="match status" value="1"/>
</dbReference>